<feature type="transmembrane region" description="Helical" evidence="1">
    <location>
        <begin position="6"/>
        <end position="24"/>
    </location>
</feature>
<protein>
    <submittedName>
        <fullName evidence="2">Uncharacterized protein</fullName>
    </submittedName>
</protein>
<evidence type="ECO:0000256" key="1">
    <source>
        <dbReference type="SAM" id="Phobius"/>
    </source>
</evidence>
<gene>
    <name evidence="2" type="ORF">HNQ80_003271</name>
</gene>
<accession>A0A841L4B1</accession>
<keyword evidence="1" id="KW-0472">Membrane</keyword>
<keyword evidence="1" id="KW-1133">Transmembrane helix</keyword>
<evidence type="ECO:0000313" key="2">
    <source>
        <dbReference type="EMBL" id="MBB6217165.1"/>
    </source>
</evidence>
<keyword evidence="1" id="KW-0812">Transmembrane</keyword>
<sequence length="34" mass="3763">MDVIAVIVVFTIFAVGGMLLIRAGEKELEKKKKD</sequence>
<proteinExistence type="predicted"/>
<dbReference type="EMBL" id="JACHEN010000020">
    <property type="protein sequence ID" value="MBB6217165.1"/>
    <property type="molecule type" value="Genomic_DNA"/>
</dbReference>
<comment type="caution">
    <text evidence="2">The sequence shown here is derived from an EMBL/GenBank/DDBJ whole genome shotgun (WGS) entry which is preliminary data.</text>
</comment>
<organism evidence="2 3">
    <name type="scientific">Anaerosolibacter carboniphilus</name>
    <dbReference type="NCBI Taxonomy" id="1417629"/>
    <lineage>
        <taxon>Bacteria</taxon>
        <taxon>Bacillati</taxon>
        <taxon>Bacillota</taxon>
        <taxon>Clostridia</taxon>
        <taxon>Peptostreptococcales</taxon>
        <taxon>Thermotaleaceae</taxon>
        <taxon>Anaerosolibacter</taxon>
    </lineage>
</organism>
<dbReference type="AlphaFoldDB" id="A0A841L4B1"/>
<dbReference type="Proteomes" id="UP000579281">
    <property type="component" value="Unassembled WGS sequence"/>
</dbReference>
<evidence type="ECO:0000313" key="3">
    <source>
        <dbReference type="Proteomes" id="UP000579281"/>
    </source>
</evidence>
<name>A0A841L4B1_9FIRM</name>
<keyword evidence="3" id="KW-1185">Reference proteome</keyword>
<reference evidence="2 3" key="1">
    <citation type="submission" date="2020-08" db="EMBL/GenBank/DDBJ databases">
        <title>Genomic Encyclopedia of Type Strains, Phase IV (KMG-IV): sequencing the most valuable type-strain genomes for metagenomic binning, comparative biology and taxonomic classification.</title>
        <authorList>
            <person name="Goeker M."/>
        </authorList>
    </citation>
    <scope>NUCLEOTIDE SEQUENCE [LARGE SCALE GENOMIC DNA]</scope>
    <source>
        <strain evidence="2 3">DSM 103526</strain>
    </source>
</reference>